<dbReference type="EMBL" id="MNCJ02000326">
    <property type="protein sequence ID" value="KAF5782775.1"/>
    <property type="molecule type" value="Genomic_DNA"/>
</dbReference>
<reference evidence="1" key="2">
    <citation type="submission" date="2020-06" db="EMBL/GenBank/DDBJ databases">
        <title>Helianthus annuus Genome sequencing and assembly Release 2.</title>
        <authorList>
            <person name="Gouzy J."/>
            <person name="Langlade N."/>
            <person name="Munos S."/>
        </authorList>
    </citation>
    <scope>NUCLEOTIDE SEQUENCE</scope>
    <source>
        <tissue evidence="1">Leaves</tissue>
    </source>
</reference>
<name>A0A9K3HRE8_HELAN</name>
<keyword evidence="2" id="KW-1185">Reference proteome</keyword>
<reference evidence="1" key="1">
    <citation type="journal article" date="2017" name="Nature">
        <title>The sunflower genome provides insights into oil metabolism, flowering and Asterid evolution.</title>
        <authorList>
            <person name="Badouin H."/>
            <person name="Gouzy J."/>
            <person name="Grassa C.J."/>
            <person name="Murat F."/>
            <person name="Staton S.E."/>
            <person name="Cottret L."/>
            <person name="Lelandais-Briere C."/>
            <person name="Owens G.L."/>
            <person name="Carrere S."/>
            <person name="Mayjonade B."/>
            <person name="Legrand L."/>
            <person name="Gill N."/>
            <person name="Kane N.C."/>
            <person name="Bowers J.E."/>
            <person name="Hubner S."/>
            <person name="Bellec A."/>
            <person name="Berard A."/>
            <person name="Berges H."/>
            <person name="Blanchet N."/>
            <person name="Boniface M.C."/>
            <person name="Brunel D."/>
            <person name="Catrice O."/>
            <person name="Chaidir N."/>
            <person name="Claudel C."/>
            <person name="Donnadieu C."/>
            <person name="Faraut T."/>
            <person name="Fievet G."/>
            <person name="Helmstetter N."/>
            <person name="King M."/>
            <person name="Knapp S.J."/>
            <person name="Lai Z."/>
            <person name="Le Paslier M.C."/>
            <person name="Lippi Y."/>
            <person name="Lorenzon L."/>
            <person name="Mandel J.R."/>
            <person name="Marage G."/>
            <person name="Marchand G."/>
            <person name="Marquand E."/>
            <person name="Bret-Mestries E."/>
            <person name="Morien E."/>
            <person name="Nambeesan S."/>
            <person name="Nguyen T."/>
            <person name="Pegot-Espagnet P."/>
            <person name="Pouilly N."/>
            <person name="Raftis F."/>
            <person name="Sallet E."/>
            <person name="Schiex T."/>
            <person name="Thomas J."/>
            <person name="Vandecasteele C."/>
            <person name="Vares D."/>
            <person name="Vear F."/>
            <person name="Vautrin S."/>
            <person name="Crespi M."/>
            <person name="Mangin B."/>
            <person name="Burke J.M."/>
            <person name="Salse J."/>
            <person name="Munos S."/>
            <person name="Vincourt P."/>
            <person name="Rieseberg L.H."/>
            <person name="Langlade N.B."/>
        </authorList>
    </citation>
    <scope>NUCLEOTIDE SEQUENCE</scope>
    <source>
        <tissue evidence="1">Leaves</tissue>
    </source>
</reference>
<accession>A0A9K3HRE8</accession>
<dbReference type="AlphaFoldDB" id="A0A9K3HRE8"/>
<proteinExistence type="predicted"/>
<comment type="caution">
    <text evidence="1">The sequence shown here is derived from an EMBL/GenBank/DDBJ whole genome shotgun (WGS) entry which is preliminary data.</text>
</comment>
<organism evidence="1 2">
    <name type="scientific">Helianthus annuus</name>
    <name type="common">Common sunflower</name>
    <dbReference type="NCBI Taxonomy" id="4232"/>
    <lineage>
        <taxon>Eukaryota</taxon>
        <taxon>Viridiplantae</taxon>
        <taxon>Streptophyta</taxon>
        <taxon>Embryophyta</taxon>
        <taxon>Tracheophyta</taxon>
        <taxon>Spermatophyta</taxon>
        <taxon>Magnoliopsida</taxon>
        <taxon>eudicotyledons</taxon>
        <taxon>Gunneridae</taxon>
        <taxon>Pentapetalae</taxon>
        <taxon>asterids</taxon>
        <taxon>campanulids</taxon>
        <taxon>Asterales</taxon>
        <taxon>Asteraceae</taxon>
        <taxon>Asteroideae</taxon>
        <taxon>Heliantheae alliance</taxon>
        <taxon>Heliantheae</taxon>
        <taxon>Helianthus</taxon>
    </lineage>
</organism>
<protein>
    <submittedName>
        <fullName evidence="1">Uncharacterized protein</fullName>
    </submittedName>
</protein>
<evidence type="ECO:0000313" key="2">
    <source>
        <dbReference type="Proteomes" id="UP000215914"/>
    </source>
</evidence>
<dbReference type="Proteomes" id="UP000215914">
    <property type="component" value="Unassembled WGS sequence"/>
</dbReference>
<sequence>MPPGPVNLLNLGVSLIDPLWLPCLSMPFRFPTFLSGKLLNPQWWGTLKLPRIS</sequence>
<gene>
    <name evidence="1" type="ORF">HanXRQr2_Chr11g0500071</name>
</gene>
<dbReference type="Gramene" id="mRNA:HanXRQr2_Chr11g0500071">
    <property type="protein sequence ID" value="CDS:HanXRQr2_Chr11g0500071.1"/>
    <property type="gene ID" value="HanXRQr2_Chr11g0500071"/>
</dbReference>
<evidence type="ECO:0000313" key="1">
    <source>
        <dbReference type="EMBL" id="KAF5782775.1"/>
    </source>
</evidence>